<feature type="transmembrane region" description="Helical" evidence="5">
    <location>
        <begin position="165"/>
        <end position="185"/>
    </location>
</feature>
<dbReference type="OrthoDB" id="9990906at2759"/>
<protein>
    <recommendedName>
        <fullName evidence="6">G-protein coupled receptors family 1 profile domain-containing protein</fullName>
    </recommendedName>
</protein>
<dbReference type="HOGENOM" id="CLU_009579_24_0_1"/>
<keyword evidence="2 5" id="KW-0812">Transmembrane</keyword>
<feature type="transmembrane region" description="Helical" evidence="5">
    <location>
        <begin position="197"/>
        <end position="217"/>
    </location>
</feature>
<dbReference type="GO" id="GO:0016020">
    <property type="term" value="C:membrane"/>
    <property type="evidence" value="ECO:0007669"/>
    <property type="project" value="UniProtKB-SubCell"/>
</dbReference>
<dbReference type="PANTHER" id="PTHR46641">
    <property type="entry name" value="FMRFAMIDE RECEPTOR-RELATED"/>
    <property type="match status" value="1"/>
</dbReference>
<feature type="transmembrane region" description="Helical" evidence="5">
    <location>
        <begin position="71"/>
        <end position="92"/>
    </location>
</feature>
<dbReference type="PANTHER" id="PTHR46641:SF25">
    <property type="entry name" value="CNMAMIDE RECEPTOR-RELATED"/>
    <property type="match status" value="1"/>
</dbReference>
<proteinExistence type="predicted"/>
<feature type="transmembrane region" description="Helical" evidence="5">
    <location>
        <begin position="34"/>
        <end position="59"/>
    </location>
</feature>
<dbReference type="Gene3D" id="1.20.1070.10">
    <property type="entry name" value="Rhodopsin 7-helix transmembrane proteins"/>
    <property type="match status" value="1"/>
</dbReference>
<feature type="non-terminal residue" evidence="7">
    <location>
        <position position="226"/>
    </location>
</feature>
<dbReference type="InterPro" id="IPR000276">
    <property type="entry name" value="GPCR_Rhodpsn"/>
</dbReference>
<dbReference type="InterPro" id="IPR017452">
    <property type="entry name" value="GPCR_Rhodpsn_7TM"/>
</dbReference>
<feature type="transmembrane region" description="Helical" evidence="5">
    <location>
        <begin position="6"/>
        <end position="22"/>
    </location>
</feature>
<reference evidence="8" key="3">
    <citation type="submission" date="2015-06" db="UniProtKB">
        <authorList>
            <consortium name="EnsemblMetazoa"/>
        </authorList>
    </citation>
    <scope>IDENTIFICATION</scope>
</reference>
<evidence type="ECO:0000256" key="4">
    <source>
        <dbReference type="ARBA" id="ARBA00023136"/>
    </source>
</evidence>
<evidence type="ECO:0000256" key="3">
    <source>
        <dbReference type="ARBA" id="ARBA00022989"/>
    </source>
</evidence>
<dbReference type="AlphaFoldDB" id="R7UFZ7"/>
<evidence type="ECO:0000256" key="5">
    <source>
        <dbReference type="SAM" id="Phobius"/>
    </source>
</evidence>
<keyword evidence="4 5" id="KW-0472">Membrane</keyword>
<evidence type="ECO:0000313" key="8">
    <source>
        <dbReference type="EnsemblMetazoa" id="CapteP26949"/>
    </source>
</evidence>
<dbReference type="STRING" id="283909.R7UFZ7"/>
<keyword evidence="9" id="KW-1185">Reference proteome</keyword>
<dbReference type="SUPFAM" id="SSF81321">
    <property type="entry name" value="Family A G protein-coupled receptor-like"/>
    <property type="match status" value="1"/>
</dbReference>
<feature type="domain" description="G-protein coupled receptors family 1 profile" evidence="6">
    <location>
        <begin position="13"/>
        <end position="226"/>
    </location>
</feature>
<evidence type="ECO:0000256" key="1">
    <source>
        <dbReference type="ARBA" id="ARBA00004370"/>
    </source>
</evidence>
<comment type="subcellular location">
    <subcellularLocation>
        <location evidence="1">Membrane</location>
    </subcellularLocation>
</comment>
<dbReference type="PROSITE" id="PS50262">
    <property type="entry name" value="G_PROTEIN_RECEP_F1_2"/>
    <property type="match status" value="1"/>
</dbReference>
<evidence type="ECO:0000259" key="6">
    <source>
        <dbReference type="PROSITE" id="PS50262"/>
    </source>
</evidence>
<sequence length="226" mass="24763">FALPVLIFSGLLGNSISFAVLTRSRSLKQLTSTVYLAFLNVVDSLFLLVLLTGWLGWLGLSLFHLSGSCQITIYLSYVSSFLSTWGVVSFTVERFIAIHYPLKHRALCSRARAIRTVLALSAAALAFYAYNLCINGVVDVPEYGKMCVTYPEYDSVARVLTGIDTVITVALPSILIVVFNIAIVLKIRKSAQSQDAACSRTTVWLLVVSSVFVGLNLPSHSLRLHL</sequence>
<dbReference type="Pfam" id="PF00001">
    <property type="entry name" value="7tm_1"/>
    <property type="match status" value="1"/>
</dbReference>
<accession>R7UFZ7</accession>
<reference evidence="9" key="1">
    <citation type="submission" date="2012-12" db="EMBL/GenBank/DDBJ databases">
        <authorList>
            <person name="Hellsten U."/>
            <person name="Grimwood J."/>
            <person name="Chapman J.A."/>
            <person name="Shapiro H."/>
            <person name="Aerts A."/>
            <person name="Otillar R.P."/>
            <person name="Terry A.Y."/>
            <person name="Boore J.L."/>
            <person name="Simakov O."/>
            <person name="Marletaz F."/>
            <person name="Cho S.-J."/>
            <person name="Edsinger-Gonzales E."/>
            <person name="Havlak P."/>
            <person name="Kuo D.-H."/>
            <person name="Larsson T."/>
            <person name="Lv J."/>
            <person name="Arendt D."/>
            <person name="Savage R."/>
            <person name="Osoegawa K."/>
            <person name="de Jong P."/>
            <person name="Lindberg D.R."/>
            <person name="Seaver E.C."/>
            <person name="Weisblat D.A."/>
            <person name="Putnam N.H."/>
            <person name="Grigoriev I.V."/>
            <person name="Rokhsar D.S."/>
        </authorList>
    </citation>
    <scope>NUCLEOTIDE SEQUENCE</scope>
    <source>
        <strain evidence="9">I ESC-2004</strain>
    </source>
</reference>
<feature type="transmembrane region" description="Helical" evidence="5">
    <location>
        <begin position="113"/>
        <end position="130"/>
    </location>
</feature>
<keyword evidence="3 5" id="KW-1133">Transmembrane helix</keyword>
<dbReference type="EMBL" id="KB304240">
    <property type="protein sequence ID" value="ELU02212.1"/>
    <property type="molecule type" value="Genomic_DNA"/>
</dbReference>
<organism evidence="7">
    <name type="scientific">Capitella teleta</name>
    <name type="common">Polychaete worm</name>
    <dbReference type="NCBI Taxonomy" id="283909"/>
    <lineage>
        <taxon>Eukaryota</taxon>
        <taxon>Metazoa</taxon>
        <taxon>Spiralia</taxon>
        <taxon>Lophotrochozoa</taxon>
        <taxon>Annelida</taxon>
        <taxon>Polychaeta</taxon>
        <taxon>Sedentaria</taxon>
        <taxon>Scolecida</taxon>
        <taxon>Capitellidae</taxon>
        <taxon>Capitella</taxon>
    </lineage>
</organism>
<dbReference type="OMA" id="CTTRRAN"/>
<reference evidence="7 9" key="2">
    <citation type="journal article" date="2013" name="Nature">
        <title>Insights into bilaterian evolution from three spiralian genomes.</title>
        <authorList>
            <person name="Simakov O."/>
            <person name="Marletaz F."/>
            <person name="Cho S.J."/>
            <person name="Edsinger-Gonzales E."/>
            <person name="Havlak P."/>
            <person name="Hellsten U."/>
            <person name="Kuo D.H."/>
            <person name="Larsson T."/>
            <person name="Lv J."/>
            <person name="Arendt D."/>
            <person name="Savage R."/>
            <person name="Osoegawa K."/>
            <person name="de Jong P."/>
            <person name="Grimwood J."/>
            <person name="Chapman J.A."/>
            <person name="Shapiro H."/>
            <person name="Aerts A."/>
            <person name="Otillar R.P."/>
            <person name="Terry A.Y."/>
            <person name="Boore J.L."/>
            <person name="Grigoriev I.V."/>
            <person name="Lindberg D.R."/>
            <person name="Seaver E.C."/>
            <person name="Weisblat D.A."/>
            <person name="Putnam N.H."/>
            <person name="Rokhsar D.S."/>
        </authorList>
    </citation>
    <scope>NUCLEOTIDE SEQUENCE</scope>
    <source>
        <strain evidence="7 9">I ESC-2004</strain>
    </source>
</reference>
<evidence type="ECO:0000313" key="9">
    <source>
        <dbReference type="Proteomes" id="UP000014760"/>
    </source>
</evidence>
<dbReference type="EMBL" id="AMQN01008944">
    <property type="status" value="NOT_ANNOTATED_CDS"/>
    <property type="molecule type" value="Genomic_DNA"/>
</dbReference>
<dbReference type="Proteomes" id="UP000014760">
    <property type="component" value="Unassembled WGS sequence"/>
</dbReference>
<gene>
    <name evidence="7" type="ORF">CAPTEDRAFT_26949</name>
</gene>
<feature type="non-terminal residue" evidence="7">
    <location>
        <position position="1"/>
    </location>
</feature>
<name>R7UFZ7_CAPTE</name>
<evidence type="ECO:0000256" key="2">
    <source>
        <dbReference type="ARBA" id="ARBA00022692"/>
    </source>
</evidence>
<dbReference type="PROSITE" id="PS00237">
    <property type="entry name" value="G_PROTEIN_RECEP_F1_1"/>
    <property type="match status" value="1"/>
</dbReference>
<dbReference type="InterPro" id="IPR052954">
    <property type="entry name" value="GPCR-Ligand_Int"/>
</dbReference>
<dbReference type="EnsemblMetazoa" id="CapteT26949">
    <property type="protein sequence ID" value="CapteP26949"/>
    <property type="gene ID" value="CapteG26949"/>
</dbReference>
<evidence type="ECO:0000313" key="7">
    <source>
        <dbReference type="EMBL" id="ELU02212.1"/>
    </source>
</evidence>
<dbReference type="GO" id="GO:0004930">
    <property type="term" value="F:G protein-coupled receptor activity"/>
    <property type="evidence" value="ECO:0007669"/>
    <property type="project" value="InterPro"/>
</dbReference>